<keyword evidence="3" id="KW-1185">Reference proteome</keyword>
<organism evidence="2 3">
    <name type="scientific">Ceraceosorus bombacis</name>
    <dbReference type="NCBI Taxonomy" id="401625"/>
    <lineage>
        <taxon>Eukaryota</taxon>
        <taxon>Fungi</taxon>
        <taxon>Dikarya</taxon>
        <taxon>Basidiomycota</taxon>
        <taxon>Ustilaginomycotina</taxon>
        <taxon>Exobasidiomycetes</taxon>
        <taxon>Ceraceosorales</taxon>
        <taxon>Ceraceosoraceae</taxon>
        <taxon>Ceraceosorus</taxon>
    </lineage>
</organism>
<dbReference type="Proteomes" id="UP000054845">
    <property type="component" value="Unassembled WGS sequence"/>
</dbReference>
<dbReference type="EMBL" id="CCYA01000275">
    <property type="protein sequence ID" value="CEH18629.1"/>
    <property type="molecule type" value="Genomic_DNA"/>
</dbReference>
<name>A0A0P1BQA3_9BASI</name>
<protein>
    <submittedName>
        <fullName evidence="2">Uncharacterized protein</fullName>
    </submittedName>
</protein>
<reference evidence="2 3" key="1">
    <citation type="submission" date="2014-09" db="EMBL/GenBank/DDBJ databases">
        <authorList>
            <person name="Magalhaes I.L.F."/>
            <person name="Oliveira U."/>
            <person name="Santos F.R."/>
            <person name="Vidigal T.H.D.A."/>
            <person name="Brescovit A.D."/>
            <person name="Santos A.J."/>
        </authorList>
    </citation>
    <scope>NUCLEOTIDE SEQUENCE [LARGE SCALE GENOMIC DNA]</scope>
</reference>
<dbReference type="AlphaFoldDB" id="A0A0P1BQA3"/>
<sequence length="567" mass="64937">MLQRLPPELIELIICQVMEGKEANLFCAYWHPRSLEDSTVLFLSQTCRATRPIALKSLWREVYCNLVSKVHALRRLLHDQQRLDLASYMLDVQIAWEFQTMDIEENYPHKLGWGVDYSFIDREKIRSEERSKRGIVEPPDGTAWSDAPTAPDLEGRVDNRDQAIDWKYSWSEDYAWGSGPDMPADQRELTDAWTNVEQMPAGYGRASLEADLLLILSLMSHIKVFSWGGDHWRLPEKSSKCLGKKRFLHRLETDFDYTGFEPYLSDLWHAASAPNLKALALHNHSSVRYDIHRDQSWLRRTNRQTQSYDAHALDVGAFGACMSNSLPVNPIFPLDINKLPRGWALGDHEEEGYAPHLQGRTKTILTSVAVGSICSLELSDAQLFGLRLMLPVWLALDVIAKVAPSLASLHDLVVEPCCIRLRTLRVDLWPCLDLLDQAGIKQEKVDQANIGAEKRMDVQEAALRAAATWVKQECAKTNVPDVQFLIPDYDYRIRSDASEAERRQVIETEENRQKLAIAEDNPQSEYRERIPPFRKWLAEDEELAANVVRGLVYWRDHHNCSPAEINV</sequence>
<feature type="region of interest" description="Disordered" evidence="1">
    <location>
        <begin position="130"/>
        <end position="154"/>
    </location>
</feature>
<evidence type="ECO:0000313" key="3">
    <source>
        <dbReference type="Proteomes" id="UP000054845"/>
    </source>
</evidence>
<evidence type="ECO:0000256" key="1">
    <source>
        <dbReference type="SAM" id="MobiDB-lite"/>
    </source>
</evidence>
<evidence type="ECO:0000313" key="2">
    <source>
        <dbReference type="EMBL" id="CEH18629.1"/>
    </source>
</evidence>
<accession>A0A0P1BQA3</accession>
<proteinExistence type="predicted"/>